<proteinExistence type="predicted"/>
<comment type="caution">
    <text evidence="3">The sequence shown here is derived from an EMBL/GenBank/DDBJ whole genome shotgun (WGS) entry which is preliminary data.</text>
</comment>
<dbReference type="RefSeq" id="WP_107007660.1">
    <property type="nucleotide sequence ID" value="NZ_JBHRSF010000157.1"/>
</dbReference>
<dbReference type="PANTHER" id="PTHR12110">
    <property type="entry name" value="HYDROXYPYRUVATE ISOMERASE"/>
    <property type="match status" value="1"/>
</dbReference>
<evidence type="ECO:0000259" key="1">
    <source>
        <dbReference type="Pfam" id="PF01261"/>
    </source>
</evidence>
<dbReference type="PANTHER" id="PTHR12110:SF53">
    <property type="entry name" value="BLR5974 PROTEIN"/>
    <property type="match status" value="1"/>
</dbReference>
<dbReference type="InterPro" id="IPR050312">
    <property type="entry name" value="IolE/XylAMocC-like"/>
</dbReference>
<dbReference type="Pfam" id="PF01261">
    <property type="entry name" value="AP_endonuc_2"/>
    <property type="match status" value="1"/>
</dbReference>
<keyword evidence="3" id="KW-0413">Isomerase</keyword>
<evidence type="ECO:0000313" key="5">
    <source>
        <dbReference type="Proteomes" id="UP001595455"/>
    </source>
</evidence>
<reference evidence="3 4" key="2">
    <citation type="submission" date="2018-08" db="EMBL/GenBank/DDBJ databases">
        <title>The draft genome of Acinetobacter sichuanensis strain WCHAc060041.</title>
        <authorList>
            <person name="Qin J."/>
            <person name="Feng Y."/>
            <person name="Zong Z."/>
        </authorList>
    </citation>
    <scope>NUCLEOTIDE SEQUENCE [LARGE SCALE GENOMIC DNA]</scope>
    <source>
        <strain evidence="3 4">WCHAc060041</strain>
    </source>
</reference>
<dbReference type="InterPro" id="IPR036237">
    <property type="entry name" value="Xyl_isomerase-like_sf"/>
</dbReference>
<sequence>MKIAIDGYCYHRHFNQHYPLLEQEAVPQLDFWQCLEQAIQFQIEGISIESFMLPDPTEDDILKLRQILSAQQLELVWAWGHPSGFESGQNAQALVDFQKHAKIAQALGAKTMRICAGGRKSRPQGTWQNHKKSLLPLLEKATDFAIQHQLTLALENHVDLLADEIVNLVKTINSPHFGICLDTANNLRMLEDPWQAIEKMAPYAKATHIKDVQAFQGDPKTFAFWPSVVSGQGLIPLEKTFHLLNQLNYQGLLALEIDYLHPQYTSEYDAFSQSLNYLKNLKQSVLNQR</sequence>
<dbReference type="EMBL" id="JBHRSF010000157">
    <property type="protein sequence ID" value="MFC2997764.1"/>
    <property type="molecule type" value="Genomic_DNA"/>
</dbReference>
<accession>A0A371YRI8</accession>
<organism evidence="3 4">
    <name type="scientific">Acinetobacter sichuanensis</name>
    <dbReference type="NCBI Taxonomy" id="2136183"/>
    <lineage>
        <taxon>Bacteria</taxon>
        <taxon>Pseudomonadati</taxon>
        <taxon>Pseudomonadota</taxon>
        <taxon>Gammaproteobacteria</taxon>
        <taxon>Moraxellales</taxon>
        <taxon>Moraxellaceae</taxon>
        <taxon>Acinetobacter</taxon>
    </lineage>
</organism>
<gene>
    <name evidence="2" type="ORF">ACFODO_21440</name>
    <name evidence="3" type="ORF">C9E89_007685</name>
</gene>
<evidence type="ECO:0000313" key="3">
    <source>
        <dbReference type="EMBL" id="RFC84079.1"/>
    </source>
</evidence>
<dbReference type="Proteomes" id="UP001595455">
    <property type="component" value="Unassembled WGS sequence"/>
</dbReference>
<dbReference type="Gene3D" id="3.20.20.150">
    <property type="entry name" value="Divalent-metal-dependent TIM barrel enzymes"/>
    <property type="match status" value="1"/>
</dbReference>
<reference evidence="5" key="3">
    <citation type="journal article" date="2019" name="Int. J. Syst. Evol. Microbiol.">
        <title>The Global Catalogue of Microorganisms (GCM) 10K type strain sequencing project: providing services to taxonomists for standard genome sequencing and annotation.</title>
        <authorList>
            <consortium name="The Broad Institute Genomics Platform"/>
            <consortium name="The Broad Institute Genome Sequencing Center for Infectious Disease"/>
            <person name="Wu L."/>
            <person name="Ma J."/>
        </authorList>
    </citation>
    <scope>NUCLEOTIDE SEQUENCE [LARGE SCALE GENOMIC DNA]</scope>
    <source>
        <strain evidence="5">KCTC 62575</strain>
    </source>
</reference>
<protein>
    <submittedName>
        <fullName evidence="2 3">Sugar phosphate isomerase/epimerase</fullName>
    </submittedName>
</protein>
<dbReference type="OrthoDB" id="3350993at2"/>
<reference evidence="2" key="1">
    <citation type="journal article" date="2014" name="Int. J. Syst. Evol. Microbiol.">
        <title>Complete genome of a new Firmicutes species belonging to the dominant human colonic microbiota ('Ruminococcus bicirculans') reveals two chromosomes and a selective capacity to utilize plant glucans.</title>
        <authorList>
            <consortium name="NISC Comparative Sequencing Program"/>
            <person name="Wegmann U."/>
            <person name="Louis P."/>
            <person name="Goesmann A."/>
            <person name="Henrissat B."/>
            <person name="Duncan S.H."/>
            <person name="Flint H.J."/>
        </authorList>
    </citation>
    <scope>NUCLEOTIDE SEQUENCE</scope>
    <source>
        <strain evidence="2">KCTC 62575</strain>
    </source>
</reference>
<keyword evidence="5" id="KW-1185">Reference proteome</keyword>
<evidence type="ECO:0000313" key="4">
    <source>
        <dbReference type="Proteomes" id="UP000240957"/>
    </source>
</evidence>
<dbReference type="InterPro" id="IPR013022">
    <property type="entry name" value="Xyl_isomerase-like_TIM-brl"/>
</dbReference>
<reference evidence="2" key="4">
    <citation type="submission" date="2024-09" db="EMBL/GenBank/DDBJ databases">
        <authorList>
            <person name="Sun Q."/>
            <person name="Mori K."/>
        </authorList>
    </citation>
    <scope>NUCLEOTIDE SEQUENCE</scope>
    <source>
        <strain evidence="2">KCTC 62575</strain>
    </source>
</reference>
<feature type="domain" description="Xylose isomerase-like TIM barrel" evidence="1">
    <location>
        <begin position="52"/>
        <end position="280"/>
    </location>
</feature>
<dbReference type="GO" id="GO:0016853">
    <property type="term" value="F:isomerase activity"/>
    <property type="evidence" value="ECO:0007669"/>
    <property type="project" value="UniProtKB-KW"/>
</dbReference>
<dbReference type="EMBL" id="PYIX02000009">
    <property type="protein sequence ID" value="RFC84079.1"/>
    <property type="molecule type" value="Genomic_DNA"/>
</dbReference>
<evidence type="ECO:0000313" key="2">
    <source>
        <dbReference type="EMBL" id="MFC2997764.1"/>
    </source>
</evidence>
<name>A0A371YRI8_9GAMM</name>
<dbReference type="Proteomes" id="UP000240957">
    <property type="component" value="Unassembled WGS sequence"/>
</dbReference>
<dbReference type="AlphaFoldDB" id="A0A371YRI8"/>
<dbReference type="SUPFAM" id="SSF51658">
    <property type="entry name" value="Xylose isomerase-like"/>
    <property type="match status" value="1"/>
</dbReference>